<protein>
    <recommendedName>
        <fullName evidence="2">MmyB-like transcription regulator ligand binding domain-containing protein</fullName>
    </recommendedName>
</protein>
<dbReference type="Proteomes" id="UP000654471">
    <property type="component" value="Unassembled WGS sequence"/>
</dbReference>
<evidence type="ECO:0000313" key="4">
    <source>
        <dbReference type="Proteomes" id="UP000654471"/>
    </source>
</evidence>
<evidence type="ECO:0000256" key="1">
    <source>
        <dbReference type="SAM" id="MobiDB-lite"/>
    </source>
</evidence>
<evidence type="ECO:0000259" key="2">
    <source>
        <dbReference type="Pfam" id="PF17765"/>
    </source>
</evidence>
<feature type="domain" description="MmyB-like transcription regulator ligand binding" evidence="2">
    <location>
        <begin position="1"/>
        <end position="104"/>
    </location>
</feature>
<evidence type="ECO:0000313" key="3">
    <source>
        <dbReference type="EMBL" id="GGU92280.1"/>
    </source>
</evidence>
<gene>
    <name evidence="3" type="ORF">GCM10010211_68790</name>
</gene>
<dbReference type="EMBL" id="BMRP01000040">
    <property type="protein sequence ID" value="GGU92280.1"/>
    <property type="molecule type" value="Genomic_DNA"/>
</dbReference>
<dbReference type="InterPro" id="IPR041413">
    <property type="entry name" value="MLTR_LBD"/>
</dbReference>
<comment type="caution">
    <text evidence="3">The sequence shown here is derived from an EMBL/GenBank/DDBJ whole genome shotgun (WGS) entry which is preliminary data.</text>
</comment>
<feature type="region of interest" description="Disordered" evidence="1">
    <location>
        <begin position="93"/>
        <end position="119"/>
    </location>
</feature>
<accession>A0ABQ2VK54</accession>
<name>A0ABQ2VK54_9ACTN</name>
<dbReference type="PANTHER" id="PTHR35010:SF2">
    <property type="entry name" value="BLL4672 PROTEIN"/>
    <property type="match status" value="1"/>
</dbReference>
<proteinExistence type="predicted"/>
<organism evidence="3 4">
    <name type="scientific">Streptomyces albospinus</name>
    <dbReference type="NCBI Taxonomy" id="285515"/>
    <lineage>
        <taxon>Bacteria</taxon>
        <taxon>Bacillati</taxon>
        <taxon>Actinomycetota</taxon>
        <taxon>Actinomycetes</taxon>
        <taxon>Kitasatosporales</taxon>
        <taxon>Streptomycetaceae</taxon>
        <taxon>Streptomyces</taxon>
    </lineage>
</organism>
<dbReference type="PANTHER" id="PTHR35010">
    <property type="entry name" value="BLL4672 PROTEIN-RELATED"/>
    <property type="match status" value="1"/>
</dbReference>
<dbReference type="Pfam" id="PF17765">
    <property type="entry name" value="MLTR_LBD"/>
    <property type="match status" value="1"/>
</dbReference>
<keyword evidence="4" id="KW-1185">Reference proteome</keyword>
<sequence>MRSLYADWRGKAGDVAAYLRLDAARHPDDPHTAELIDELTAAGPEFQELRSEHRLKDKTHGRYVYRHPVVGALDLCFETLRLPDDPDQTLIAHTAEEGSPSDTAPRLPAAWAGEGAHVG</sequence>
<dbReference type="Gene3D" id="3.30.450.180">
    <property type="match status" value="1"/>
</dbReference>
<reference evidence="4" key="1">
    <citation type="journal article" date="2019" name="Int. J. Syst. Evol. Microbiol.">
        <title>The Global Catalogue of Microorganisms (GCM) 10K type strain sequencing project: providing services to taxonomists for standard genome sequencing and annotation.</title>
        <authorList>
            <consortium name="The Broad Institute Genomics Platform"/>
            <consortium name="The Broad Institute Genome Sequencing Center for Infectious Disease"/>
            <person name="Wu L."/>
            <person name="Ma J."/>
        </authorList>
    </citation>
    <scope>NUCLEOTIDE SEQUENCE [LARGE SCALE GENOMIC DNA]</scope>
    <source>
        <strain evidence="4">JCM 3399</strain>
    </source>
</reference>